<dbReference type="EMBL" id="ASPP01027150">
    <property type="protein sequence ID" value="ETO06433.1"/>
    <property type="molecule type" value="Genomic_DNA"/>
</dbReference>
<dbReference type="OrthoDB" id="498204at2759"/>
<dbReference type="GO" id="GO:0047545">
    <property type="term" value="F:(S)-2-hydroxyglutarate dehydrogenase activity"/>
    <property type="evidence" value="ECO:0007669"/>
    <property type="project" value="UniProtKB-EC"/>
</dbReference>
<evidence type="ECO:0000313" key="9">
    <source>
        <dbReference type="EMBL" id="ETO06433.1"/>
    </source>
</evidence>
<name>X6LWZ0_RETFI</name>
<evidence type="ECO:0000256" key="2">
    <source>
        <dbReference type="ARBA" id="ARBA00022630"/>
    </source>
</evidence>
<keyword evidence="4" id="KW-0560">Oxidoreductase</keyword>
<dbReference type="Proteomes" id="UP000023152">
    <property type="component" value="Unassembled WGS sequence"/>
</dbReference>
<dbReference type="EC" id="1.1.99.2" evidence="6"/>
<reference evidence="9 10" key="1">
    <citation type="journal article" date="2013" name="Curr. Biol.">
        <title>The Genome of the Foraminiferan Reticulomyxa filosa.</title>
        <authorList>
            <person name="Glockner G."/>
            <person name="Hulsmann N."/>
            <person name="Schleicher M."/>
            <person name="Noegel A.A."/>
            <person name="Eichinger L."/>
            <person name="Gallinger C."/>
            <person name="Pawlowski J."/>
            <person name="Sierra R."/>
            <person name="Euteneuer U."/>
            <person name="Pillet L."/>
            <person name="Moustafa A."/>
            <person name="Platzer M."/>
            <person name="Groth M."/>
            <person name="Szafranski K."/>
            <person name="Schliwa M."/>
        </authorList>
    </citation>
    <scope>NUCLEOTIDE SEQUENCE [LARGE SCALE GENOMIC DNA]</scope>
</reference>
<evidence type="ECO:0000256" key="4">
    <source>
        <dbReference type="ARBA" id="ARBA00023002"/>
    </source>
</evidence>
<feature type="domain" description="FAD dependent oxidoreductase" evidence="8">
    <location>
        <begin position="80"/>
        <end position="239"/>
    </location>
</feature>
<comment type="cofactor">
    <cofactor evidence="1">
        <name>FAD</name>
        <dbReference type="ChEBI" id="CHEBI:57692"/>
    </cofactor>
</comment>
<evidence type="ECO:0000256" key="5">
    <source>
        <dbReference type="ARBA" id="ARBA00036066"/>
    </source>
</evidence>
<dbReference type="Pfam" id="PF01266">
    <property type="entry name" value="DAO"/>
    <property type="match status" value="1"/>
</dbReference>
<evidence type="ECO:0000259" key="8">
    <source>
        <dbReference type="Pfam" id="PF01266"/>
    </source>
</evidence>
<evidence type="ECO:0000256" key="1">
    <source>
        <dbReference type="ARBA" id="ARBA00001974"/>
    </source>
</evidence>
<keyword evidence="10" id="KW-1185">Reference proteome</keyword>
<comment type="caution">
    <text evidence="9">The sequence shown here is derived from an EMBL/GenBank/DDBJ whole genome shotgun (WGS) entry which is preliminary data.</text>
</comment>
<dbReference type="AlphaFoldDB" id="X6LWZ0"/>
<sequence length="249" mass="28510">MQPIKKKKNKIIQTGIVDYKQVCGSILQEFVDKLNGEVFVSQTAHDFRICEERKEGDAKPEKRGVEIVCNGNTANSPIQKLKMNIYPVPNPRFPALGVHFTPRIDGSILLGPSAVLAFSREGYNFTDFNLRDVFQMITFPGFWKMLWTHRQYEFVELKNALFLRFQLRELQKYVPSLTIHDVLHCERRSGIRAQLMDEQGELVKDFVFSNDDKGMFLHVQNAPSPGCTSCFPIAKLIADKAETLFGLQH</sequence>
<proteinExistence type="predicted"/>
<dbReference type="PANTHER" id="PTHR43104:SF2">
    <property type="entry name" value="L-2-HYDROXYGLUTARATE DEHYDROGENASE, MITOCHONDRIAL"/>
    <property type="match status" value="1"/>
</dbReference>
<keyword evidence="3" id="KW-0274">FAD</keyword>
<dbReference type="PANTHER" id="PTHR43104">
    <property type="entry name" value="L-2-HYDROXYGLUTARATE DEHYDROGENASE, MITOCHONDRIAL"/>
    <property type="match status" value="1"/>
</dbReference>
<evidence type="ECO:0000256" key="7">
    <source>
        <dbReference type="ARBA" id="ARBA00041137"/>
    </source>
</evidence>
<gene>
    <name evidence="9" type="ORF">RFI_30965</name>
</gene>
<accession>X6LWZ0</accession>
<dbReference type="Gene3D" id="3.30.9.10">
    <property type="entry name" value="D-Amino Acid Oxidase, subunit A, domain 2"/>
    <property type="match status" value="1"/>
</dbReference>
<evidence type="ECO:0000313" key="10">
    <source>
        <dbReference type="Proteomes" id="UP000023152"/>
    </source>
</evidence>
<evidence type="ECO:0000256" key="6">
    <source>
        <dbReference type="ARBA" id="ARBA00038878"/>
    </source>
</evidence>
<organism evidence="9 10">
    <name type="scientific">Reticulomyxa filosa</name>
    <dbReference type="NCBI Taxonomy" id="46433"/>
    <lineage>
        <taxon>Eukaryota</taxon>
        <taxon>Sar</taxon>
        <taxon>Rhizaria</taxon>
        <taxon>Retaria</taxon>
        <taxon>Foraminifera</taxon>
        <taxon>Monothalamids</taxon>
        <taxon>Reticulomyxidae</taxon>
        <taxon>Reticulomyxa</taxon>
    </lineage>
</organism>
<evidence type="ECO:0000256" key="3">
    <source>
        <dbReference type="ARBA" id="ARBA00022827"/>
    </source>
</evidence>
<protein>
    <recommendedName>
        <fullName evidence="7">L-2-hydroxyglutarate dehydrogenase, mitochondrial</fullName>
        <ecNumber evidence="6">1.1.99.2</ecNumber>
    </recommendedName>
</protein>
<comment type="catalytic activity">
    <reaction evidence="5">
        <text>(S)-2-hydroxyglutarate + A = 2-oxoglutarate + AH2</text>
        <dbReference type="Rhea" id="RHEA:21252"/>
        <dbReference type="ChEBI" id="CHEBI:13193"/>
        <dbReference type="ChEBI" id="CHEBI:16782"/>
        <dbReference type="ChEBI" id="CHEBI:16810"/>
        <dbReference type="ChEBI" id="CHEBI:17499"/>
        <dbReference type="EC" id="1.1.99.2"/>
    </reaction>
</comment>
<dbReference type="InterPro" id="IPR006076">
    <property type="entry name" value="FAD-dep_OxRdtase"/>
</dbReference>
<keyword evidence="2" id="KW-0285">Flavoprotein</keyword>